<evidence type="ECO:0000256" key="5">
    <source>
        <dbReference type="SAM" id="MobiDB-lite"/>
    </source>
</evidence>
<dbReference type="InterPro" id="IPR014001">
    <property type="entry name" value="Helicase_ATP-bd"/>
</dbReference>
<evidence type="ECO:0000256" key="1">
    <source>
        <dbReference type="ARBA" id="ARBA00022741"/>
    </source>
</evidence>
<feature type="compositionally biased region" description="Acidic residues" evidence="5">
    <location>
        <begin position="221"/>
        <end position="234"/>
    </location>
</feature>
<dbReference type="Gene3D" id="3.40.50.300">
    <property type="entry name" value="P-loop containing nucleotide triphosphate hydrolases"/>
    <property type="match status" value="2"/>
</dbReference>
<keyword evidence="2" id="KW-0378">Hydrolase</keyword>
<evidence type="ECO:0000256" key="3">
    <source>
        <dbReference type="ARBA" id="ARBA00022806"/>
    </source>
</evidence>
<dbReference type="Proteomes" id="UP000019763">
    <property type="component" value="Unassembled WGS sequence"/>
</dbReference>
<proteinExistence type="predicted"/>
<dbReference type="RefSeq" id="XP_011130304.1">
    <property type="nucleotide sequence ID" value="XM_011132002.1"/>
</dbReference>
<dbReference type="PANTHER" id="PTHR44533">
    <property type="entry name" value="DEAD/H RNA HELICASE, PUTATIVE-RELATED"/>
    <property type="match status" value="1"/>
</dbReference>
<keyword evidence="1" id="KW-0547">Nucleotide-binding</keyword>
<dbReference type="SMART" id="SM00487">
    <property type="entry name" value="DEXDc"/>
    <property type="match status" value="1"/>
</dbReference>
<reference evidence="8" key="1">
    <citation type="submission" date="2013-12" db="EMBL/GenBank/DDBJ databases">
        <authorList>
            <person name="Omoto C.K."/>
            <person name="Sibley D."/>
            <person name="Venepally P."/>
            <person name="Hadjithomas M."/>
            <person name="Karamycheva S."/>
            <person name="Brunk B."/>
            <person name="Roos D."/>
            <person name="Caler E."/>
            <person name="Lorenzi H."/>
        </authorList>
    </citation>
    <scope>NUCLEOTIDE SEQUENCE</scope>
</reference>
<keyword evidence="3 8" id="KW-0347">Helicase</keyword>
<dbReference type="InterPro" id="IPR001650">
    <property type="entry name" value="Helicase_C-like"/>
</dbReference>
<name>A0A023B7D3_GRENI</name>
<keyword evidence="9" id="KW-1185">Reference proteome</keyword>
<feature type="region of interest" description="Disordered" evidence="5">
    <location>
        <begin position="16"/>
        <end position="36"/>
    </location>
</feature>
<dbReference type="Pfam" id="PF00270">
    <property type="entry name" value="DEAD"/>
    <property type="match status" value="1"/>
</dbReference>
<feature type="compositionally biased region" description="Gly residues" evidence="5">
    <location>
        <begin position="236"/>
        <end position="248"/>
    </location>
</feature>
<evidence type="ECO:0000313" key="8">
    <source>
        <dbReference type="EMBL" id="EZG67215.1"/>
    </source>
</evidence>
<dbReference type="InterPro" id="IPR052431">
    <property type="entry name" value="SKI2_subfamily_helicases"/>
</dbReference>
<feature type="region of interest" description="Disordered" evidence="5">
    <location>
        <begin position="218"/>
        <end position="257"/>
    </location>
</feature>
<dbReference type="Pfam" id="PF23002">
    <property type="entry name" value="PIN-like_DDX60"/>
    <property type="match status" value="1"/>
</dbReference>
<sequence length="2042" mass="229218">MDPTAPETLVVEDEVVEEVSSSASSGSDVDDGVSVASEELEESIEEHLALRPKGLRTEQVLAWWYAALQPVCRDISDELGGNECALISAEGLLLRFCCGREFEADFLTRPRFIEVVVQVEQFLARLYEVGISHYTLVFFDCLKATLLKSHPLLWVLRETLLLHCAANAATIPYCRFQSWYCPAYDDFITHQQPFIMVVEDGAHTSLAESEIYAALAQHDDKEEEDGDEDGEEEGGSSKGGSSKGGSSKGGSSKSGNRAPGEHGFSMLYLLMLNAVGRQISVCCLHNLHIVTRRVKAWSLSYNSYSAGLEAEVKEAAMNENILEELEEFIETKPTKCADVSATDFRRALYSMAAKDLLTTGEEEEDRWTVFWFKCLFLADLVAKATTLQDRRCELPPLPVDMYATGSEFFGLHLQHYLEEMVKPANGNQVQPIFSADSIAARECVDLYDELTVRRLVYMLVALWQKKTQPMTAEILGIDPAAAAELDALWTTLQSTSFFPITLQGLEDLVAEIPAHELFGQALTGEGGAGEEVVVAKPSVVNVTNDFLIQMMRKVVPGTYETDGEYLGKQLVKRFKESLGESGPPDLGSVESKEFTRFRTGVCPDRYDFASVMADAAATKGPKQLPKWLTRIPPERFERAFKRWELRCQQDDQVFARNINKYMGYLDKLHRPIVLIGGKCTSDHPWYKERKTADDEAVAVKPKKAEKKISNKAAAIISKNKEAKEEKIKKKDNDGYEQMIAHMDHAFRKKIENPASFQGALLELLVGNRNALDTTVLEDFPAVNKAIALPENRLEFLSRIAINLVEPLEHTWRIRNIQQKNQEQGILKLIGVIFRFVQVSTDKYLSIMGPDHIKVFQTLLMILGFANSAGVLFDSWARKQWELKNSKGESAMPAPVVEEKKKKKSAKPGAGQGSKGGSKATDSQVKSRADDERQRASYLKKLEQHRVKRCTKSFDFAIQPHIEMTFQMQYLGADMTRSLGSVADPRVPFIPDGWQKRLLDAVDTQESALVVAPTSSGKTFICYYAMDQALRFDNEACVVFVSPTRALALQVEAEVTARFSSKAYPAGSKTTLCGHLYEDRLRDWDNCQVLITVPSAFQAILSSKQQQHRDWQKKLKYVIIDEVHCIGDEKLGKDTENLVQLLPCPFMALSATVGNEDDFAGWLQRAQSFPNARPIKFIKYSERYADLKTLYYSSEQRALYNLNPILCVNYERAKSGTLTGDFAMVPPDCLQVFRAACEVLLSKKAQVSTAEKEDIDMFTEYWEPERYFKGTQAITKKQYGYYAKSVAFTLESYTRKELLDPESYQKILDLIGLEKPLGLNKLKPWYKVKGEQAAEEPQPGKTLAQVLEGGADVYSGFQSPAEFLLLIRSLESRRLLPALVFNFNRAFASRLFYRLVQKLVNDHHDKYYGTPELAAKTRALNKQRQDEYKAELSRREEVEKLKSLSKQQREEQGIDEQMLAELSGPPPPPPLDVADEHDSELFLCDRRMYLSYQEEFRDILNFCKIDHYVKLGRISPVLVEALRRGIGLYHDALHREYRRAVEYLFRARYLRVVVSDIALSMGVNMPCKSTVFAGDSSTLTPLLFRQTAGRAGRRGFDSLGQVVFWDFPFKKVRRVLCTKLPVLSGNFPVRPNSVLKAVKLSKVTDDEIVLNGLNAKLSEGQIVQEVDRNRTKFIKLLKASLFELGWPRANQEEEMEDVYGLTFRFAIDLLIRLGLLNNKGLALPMSVIVEALFSSDETSLLIPFALMSGALAPENVANSATANLLQFISMAVEKRSFGYNIVRRFELAYNPDLYQILFPFAERVSTLGSTGWSPLLPPMAGPQMSVLQEFDRLVLENGRARLQALTLAKQKRLAQFAGPDGLQECYTPLTETDFNGAVTAGALNSHGLAKKMLRETHTTAILQSPFFAGRSDDNLTTPEMICSRVRPDVYAEPSSMPLMLNTLAELRNPLTGEEASLPLVNSYLPELLEHRSLRLLIQHNKVGASEAYFVALAANQSLRHLKAALDSITEPTNADMADYSKELRGMVAEVSEGLAAVVSHIRA</sequence>
<evidence type="ECO:0000313" key="9">
    <source>
        <dbReference type="Proteomes" id="UP000019763"/>
    </source>
</evidence>
<feature type="compositionally biased region" description="Low complexity" evidence="5">
    <location>
        <begin position="18"/>
        <end position="36"/>
    </location>
</feature>
<dbReference type="GO" id="GO:0004386">
    <property type="term" value="F:helicase activity"/>
    <property type="evidence" value="ECO:0007669"/>
    <property type="project" value="UniProtKB-KW"/>
</dbReference>
<dbReference type="SMART" id="SM00490">
    <property type="entry name" value="HELICc"/>
    <property type="match status" value="1"/>
</dbReference>
<dbReference type="GO" id="GO:0005737">
    <property type="term" value="C:cytoplasm"/>
    <property type="evidence" value="ECO:0007669"/>
    <property type="project" value="TreeGrafter"/>
</dbReference>
<dbReference type="SUPFAM" id="SSF52540">
    <property type="entry name" value="P-loop containing nucleoside triphosphate hydrolases"/>
    <property type="match status" value="2"/>
</dbReference>
<organism evidence="8 9">
    <name type="scientific">Gregarina niphandrodes</name>
    <name type="common">Septate eugregarine</name>
    <dbReference type="NCBI Taxonomy" id="110365"/>
    <lineage>
        <taxon>Eukaryota</taxon>
        <taxon>Sar</taxon>
        <taxon>Alveolata</taxon>
        <taxon>Apicomplexa</taxon>
        <taxon>Conoidasida</taxon>
        <taxon>Gregarinasina</taxon>
        <taxon>Eugregarinorida</taxon>
        <taxon>Gregarinidae</taxon>
        <taxon>Gregarina</taxon>
    </lineage>
</organism>
<gene>
    <name evidence="8" type="ORF">GNI_070540</name>
</gene>
<dbReference type="OMA" id="RRINCAD"/>
<comment type="caution">
    <text evidence="8">The sequence shown here is derived from an EMBL/GenBank/DDBJ whole genome shotgun (WGS) entry which is preliminary data.</text>
</comment>
<evidence type="ECO:0000259" key="6">
    <source>
        <dbReference type="PROSITE" id="PS51192"/>
    </source>
</evidence>
<dbReference type="FunFam" id="3.40.50.300:FF:001039">
    <property type="entry name" value="ATP-dependent RNA helicase DDX60"/>
    <property type="match status" value="1"/>
</dbReference>
<evidence type="ECO:0000256" key="4">
    <source>
        <dbReference type="ARBA" id="ARBA00022840"/>
    </source>
</evidence>
<dbReference type="GO" id="GO:0003676">
    <property type="term" value="F:nucleic acid binding"/>
    <property type="evidence" value="ECO:0007669"/>
    <property type="project" value="InterPro"/>
</dbReference>
<dbReference type="InterPro" id="IPR011545">
    <property type="entry name" value="DEAD/DEAH_box_helicase_dom"/>
</dbReference>
<dbReference type="OrthoDB" id="64767at2759"/>
<evidence type="ECO:0000259" key="7">
    <source>
        <dbReference type="PROSITE" id="PS51194"/>
    </source>
</evidence>
<dbReference type="GeneID" id="22912589"/>
<dbReference type="PANTHER" id="PTHR44533:SF4">
    <property type="entry name" value="DEAD_H RNA HELICASE, PUTATIVE-RELATED"/>
    <property type="match status" value="1"/>
</dbReference>
<dbReference type="GO" id="GO:0005524">
    <property type="term" value="F:ATP binding"/>
    <property type="evidence" value="ECO:0007669"/>
    <property type="project" value="UniProtKB-KW"/>
</dbReference>
<dbReference type="GO" id="GO:0016787">
    <property type="term" value="F:hydrolase activity"/>
    <property type="evidence" value="ECO:0007669"/>
    <property type="project" value="UniProtKB-KW"/>
</dbReference>
<feature type="domain" description="Helicase ATP-binding" evidence="6">
    <location>
        <begin position="998"/>
        <end position="1170"/>
    </location>
</feature>
<feature type="region of interest" description="Disordered" evidence="5">
    <location>
        <begin position="887"/>
        <end position="932"/>
    </location>
</feature>
<dbReference type="eggNOG" id="KOG0949">
    <property type="taxonomic scope" value="Eukaryota"/>
</dbReference>
<dbReference type="VEuPathDB" id="CryptoDB:GNI_070540"/>
<evidence type="ECO:0000256" key="2">
    <source>
        <dbReference type="ARBA" id="ARBA00022801"/>
    </source>
</evidence>
<keyword evidence="4" id="KW-0067">ATP-binding</keyword>
<dbReference type="EMBL" id="AFNH02000529">
    <property type="protein sequence ID" value="EZG67215.1"/>
    <property type="molecule type" value="Genomic_DNA"/>
</dbReference>
<dbReference type="PROSITE" id="PS51192">
    <property type="entry name" value="HELICASE_ATP_BIND_1"/>
    <property type="match status" value="1"/>
</dbReference>
<dbReference type="PROSITE" id="PS51194">
    <property type="entry name" value="HELICASE_CTER"/>
    <property type="match status" value="1"/>
</dbReference>
<feature type="domain" description="Helicase C-terminal" evidence="7">
    <location>
        <begin position="1484"/>
        <end position="1634"/>
    </location>
</feature>
<dbReference type="InterPro" id="IPR055124">
    <property type="entry name" value="PIN-like_DDX60"/>
</dbReference>
<dbReference type="InterPro" id="IPR027417">
    <property type="entry name" value="P-loop_NTPase"/>
</dbReference>
<protein>
    <submittedName>
        <fullName evidence="8">Helicase</fullName>
    </submittedName>
</protein>
<accession>A0A023B7D3</accession>